<proteinExistence type="predicted"/>
<protein>
    <submittedName>
        <fullName evidence="1">Uncharacterized protein</fullName>
    </submittedName>
</protein>
<evidence type="ECO:0000313" key="2">
    <source>
        <dbReference type="Proteomes" id="UP001243375"/>
    </source>
</evidence>
<accession>A0ACC2X3W2</accession>
<name>A0ACC2X3W2_9TREE</name>
<evidence type="ECO:0000313" key="1">
    <source>
        <dbReference type="EMBL" id="KAJ9118705.1"/>
    </source>
</evidence>
<dbReference type="EMBL" id="JASBWU010000010">
    <property type="protein sequence ID" value="KAJ9118705.1"/>
    <property type="molecule type" value="Genomic_DNA"/>
</dbReference>
<keyword evidence="2" id="KW-1185">Reference proteome</keyword>
<dbReference type="Proteomes" id="UP001243375">
    <property type="component" value="Unassembled WGS sequence"/>
</dbReference>
<organism evidence="1 2">
    <name type="scientific">Naganishia vaughanmartiniae</name>
    <dbReference type="NCBI Taxonomy" id="1424756"/>
    <lineage>
        <taxon>Eukaryota</taxon>
        <taxon>Fungi</taxon>
        <taxon>Dikarya</taxon>
        <taxon>Basidiomycota</taxon>
        <taxon>Agaricomycotina</taxon>
        <taxon>Tremellomycetes</taxon>
        <taxon>Filobasidiales</taxon>
        <taxon>Filobasidiaceae</taxon>
        <taxon>Naganishia</taxon>
    </lineage>
</organism>
<gene>
    <name evidence="1" type="ORF">QFC22_003925</name>
</gene>
<comment type="caution">
    <text evidence="1">The sequence shown here is derived from an EMBL/GenBank/DDBJ whole genome shotgun (WGS) entry which is preliminary data.</text>
</comment>
<reference evidence="1" key="1">
    <citation type="submission" date="2023-04" db="EMBL/GenBank/DDBJ databases">
        <title>Draft Genome sequencing of Naganishia species isolated from polar environments using Oxford Nanopore Technology.</title>
        <authorList>
            <person name="Leo P."/>
            <person name="Venkateswaran K."/>
        </authorList>
    </citation>
    <scope>NUCLEOTIDE SEQUENCE</scope>
    <source>
        <strain evidence="1">MNA-CCFEE 5425</strain>
    </source>
</reference>
<sequence length="626" mass="65721">MTISRSSTSSAVPVAFSLSDNNAQQHTAELCPTCKQPLSSSGTRHDTFSPESLPSIPLLPSIDESGVSPPVNKAKSPSYLSVNTSVTPTFNDDKQLAPSPHTVGEEKAKARARGWSMVDEDAEKAKRELAWSRYRKLVQDVSESVLQQGETGTLSEQQGRERGAINVLKETLLKVLQDAEQLSNEHYALQHSEKELQMHLKIARSNLQLAEMNSEMLEEALRRGGEGFAGRMLPVPNLQQHSSSKTSIDTIGTESSRPGTPNAGIIANAETAARAVGGTGGARSTSMTIPFSGAGSAAAAMIPPQLVRRKSGSEAGPGVGSAANKPATPTSIPQSTRPVMERSNTLGSSTANAPPPSTSTGTGIGGFFRKNFDKRSSGLMQDLGLQNLRIPDLQNLPIPSPSAATRAEFFNSLGMSNTAAASSSPNLGITTNGFTMGSPTTAHGSLSRSPAQMRPTNRGGWYDAAAASASDSSLGGASDAEVQKLRATLVATSKSVTTLKSELGAMKTAKAELEAELESLSQALFEEANKMVADERKKRAEKEEEAKEAIEEREALRKVVRLMEAEKAARAADGGVATADLAAGSGEAMSKVEGSEVNGTAEPKMESQRNIPGGFPSSAGSDTWTG</sequence>